<dbReference type="Pfam" id="PF00665">
    <property type="entry name" value="rve"/>
    <property type="match status" value="1"/>
</dbReference>
<dbReference type="PANTHER" id="PTHR47515">
    <property type="entry name" value="LOW CALCIUM RESPONSE LOCUS PROTEIN T"/>
    <property type="match status" value="1"/>
</dbReference>
<dbReference type="PANTHER" id="PTHR47515:SF1">
    <property type="entry name" value="BLR2054 PROTEIN"/>
    <property type="match status" value="1"/>
</dbReference>
<geneLocation type="plasmid" evidence="2 3">
    <name>pDAETH-2</name>
</geneLocation>
<evidence type="ECO:0000259" key="1">
    <source>
        <dbReference type="PROSITE" id="PS50994"/>
    </source>
</evidence>
<accession>A0ABN6RM30</accession>
<reference evidence="2" key="1">
    <citation type="submission" date="2022-07" db="EMBL/GenBank/DDBJ databases">
        <title>Complete Genome Sequence of the Radioresistant Bacterium Deinococcus aetherius ST0316, Isolated from the Air Dust collected in Lower Stratosphere above Japan.</title>
        <authorList>
            <person name="Satoh K."/>
            <person name="Hagiwara K."/>
            <person name="Katsumata K."/>
            <person name="Kubo A."/>
            <person name="Yokobori S."/>
            <person name="Yamagishi A."/>
            <person name="Oono Y."/>
            <person name="Narumi I."/>
        </authorList>
    </citation>
    <scope>NUCLEOTIDE SEQUENCE</scope>
    <source>
        <strain evidence="2">ST0316</strain>
        <plasmid evidence="2">pDAETH-2</plasmid>
    </source>
</reference>
<dbReference type="InterPro" id="IPR001584">
    <property type="entry name" value="Integrase_cat-core"/>
</dbReference>
<dbReference type="InterPro" id="IPR048020">
    <property type="entry name" value="Transpos_IS3"/>
</dbReference>
<protein>
    <recommendedName>
        <fullName evidence="1">Integrase catalytic domain-containing protein</fullName>
    </recommendedName>
</protein>
<dbReference type="InterPro" id="IPR009057">
    <property type="entry name" value="Homeodomain-like_sf"/>
</dbReference>
<dbReference type="SUPFAM" id="SSF53098">
    <property type="entry name" value="Ribonuclease H-like"/>
    <property type="match status" value="1"/>
</dbReference>
<dbReference type="EMBL" id="AP026562">
    <property type="protein sequence ID" value="BDP44382.1"/>
    <property type="molecule type" value="Genomic_DNA"/>
</dbReference>
<dbReference type="NCBIfam" id="NF033516">
    <property type="entry name" value="transpos_IS3"/>
    <property type="match status" value="1"/>
</dbReference>
<dbReference type="Proteomes" id="UP001064971">
    <property type="component" value="Plasmid pDAETH-2"/>
</dbReference>
<dbReference type="InterPro" id="IPR036397">
    <property type="entry name" value="RNaseH_sf"/>
</dbReference>
<dbReference type="InterPro" id="IPR012337">
    <property type="entry name" value="RNaseH-like_sf"/>
</dbReference>
<dbReference type="InterPro" id="IPR025948">
    <property type="entry name" value="HTH-like_dom"/>
</dbReference>
<organism evidence="2 3">
    <name type="scientific">Deinococcus aetherius</name>
    <dbReference type="NCBI Taxonomy" id="200252"/>
    <lineage>
        <taxon>Bacteria</taxon>
        <taxon>Thermotogati</taxon>
        <taxon>Deinococcota</taxon>
        <taxon>Deinococci</taxon>
        <taxon>Deinococcales</taxon>
        <taxon>Deinococcaceae</taxon>
        <taxon>Deinococcus</taxon>
    </lineage>
</organism>
<dbReference type="RefSeq" id="WP_264778225.1">
    <property type="nucleotide sequence ID" value="NZ_AP026562.1"/>
</dbReference>
<keyword evidence="3" id="KW-1185">Reference proteome</keyword>
<dbReference type="PROSITE" id="PS50994">
    <property type="entry name" value="INTEGRASE"/>
    <property type="match status" value="1"/>
</dbReference>
<dbReference type="Pfam" id="PF13276">
    <property type="entry name" value="HTH_21"/>
    <property type="match status" value="1"/>
</dbReference>
<keyword evidence="2" id="KW-0614">Plasmid</keyword>
<proteinExistence type="predicted"/>
<dbReference type="Gene3D" id="3.30.420.10">
    <property type="entry name" value="Ribonuclease H-like superfamily/Ribonuclease H"/>
    <property type="match status" value="1"/>
</dbReference>
<gene>
    <name evidence="2" type="ORF">DAETH_43510</name>
</gene>
<feature type="domain" description="Integrase catalytic" evidence="1">
    <location>
        <begin position="110"/>
        <end position="221"/>
    </location>
</feature>
<evidence type="ECO:0000313" key="2">
    <source>
        <dbReference type="EMBL" id="BDP44382.1"/>
    </source>
</evidence>
<evidence type="ECO:0000313" key="3">
    <source>
        <dbReference type="Proteomes" id="UP001064971"/>
    </source>
</evidence>
<name>A0ABN6RM30_9DEIO</name>
<sequence length="221" mass="25433">MTAPERGEAAQFLVRKNVRQQRACELVGLPRSSLSYRPHPRHDERLREQIRTLACKHPRWGCRRVHATLRREGVQVNCKTVHRLWKSEGLAVPTRRKAKKIRTGQHVPLRAEQPNQVWTYDFVFDQTLTGQPLKILTLTDEFTRQSLALRCGTAFTSVDVKAVLVEVMRERGVPAFIRSDNGPEFIAHDLKVWLTVQEVGTRDIDPGKPWQNGMAESFHAR</sequence>
<dbReference type="SUPFAM" id="SSF46689">
    <property type="entry name" value="Homeodomain-like"/>
    <property type="match status" value="1"/>
</dbReference>